<dbReference type="SMART" id="SM00228">
    <property type="entry name" value="PDZ"/>
    <property type="match status" value="1"/>
</dbReference>
<accession>A0A6J4HLD9</accession>
<gene>
    <name evidence="7" type="ORF">AVDCRST_MAG42-889</name>
</gene>
<dbReference type="PROSITE" id="PS50106">
    <property type="entry name" value="PDZ"/>
    <property type="match status" value="1"/>
</dbReference>
<sequence length="346" mass="37020">MSVRRYIPAFILLAVVACADAQEPAHQTQVPTPAPQPQSADTLSREVKEVFAKSARAVVKIRGRDKHGKLVGTGFFVDPTGTLYTAFSVGADAQDITVEFDGKELPAREMMSDRRSGLAMLKVDDLTTPSLPIGRSKELEVATPVLTVGFPLDLPQTPSFGMVAGFDRKYLGRYFSTSHLRVNLPTQRGQAGAPVLNFKGEVVGIVVSSIDNGSAACHALPIDAAEKIRGDYVRFGEARHGWVGINVAPSAREVEGSRAQFTEIMPETPAADSGAQPGDILLQVGNTKVREPEDVIDASFFITAGDTIPIVVQRGDEKLTLTVEAGFHPAAHRPPKVASPPFGLGR</sequence>
<evidence type="ECO:0000259" key="6">
    <source>
        <dbReference type="PROSITE" id="PS50106"/>
    </source>
</evidence>
<dbReference type="Pfam" id="PF13365">
    <property type="entry name" value="Trypsin_2"/>
    <property type="match status" value="1"/>
</dbReference>
<keyword evidence="3" id="KW-0378">Hydrolase</keyword>
<feature type="region of interest" description="Disordered" evidence="4">
    <location>
        <begin position="26"/>
        <end position="45"/>
    </location>
</feature>
<dbReference type="PRINTS" id="PR00834">
    <property type="entry name" value="PROTEASES2C"/>
</dbReference>
<feature type="domain" description="PDZ" evidence="6">
    <location>
        <begin position="232"/>
        <end position="316"/>
    </location>
</feature>
<dbReference type="SUPFAM" id="SSF50494">
    <property type="entry name" value="Trypsin-like serine proteases"/>
    <property type="match status" value="1"/>
</dbReference>
<dbReference type="InterPro" id="IPR009003">
    <property type="entry name" value="Peptidase_S1_PA"/>
</dbReference>
<evidence type="ECO:0000256" key="3">
    <source>
        <dbReference type="ARBA" id="ARBA00022801"/>
    </source>
</evidence>
<proteinExistence type="inferred from homology"/>
<dbReference type="Gene3D" id="2.40.10.120">
    <property type="match status" value="1"/>
</dbReference>
<dbReference type="EMBL" id="CADCTA010000047">
    <property type="protein sequence ID" value="CAA9226713.1"/>
    <property type="molecule type" value="Genomic_DNA"/>
</dbReference>
<evidence type="ECO:0000256" key="4">
    <source>
        <dbReference type="SAM" id="MobiDB-lite"/>
    </source>
</evidence>
<dbReference type="PROSITE" id="PS51257">
    <property type="entry name" value="PROKAR_LIPOPROTEIN"/>
    <property type="match status" value="1"/>
</dbReference>
<dbReference type="InterPro" id="IPR001940">
    <property type="entry name" value="Peptidase_S1C"/>
</dbReference>
<dbReference type="PANTHER" id="PTHR22939">
    <property type="entry name" value="SERINE PROTEASE FAMILY S1C HTRA-RELATED"/>
    <property type="match status" value="1"/>
</dbReference>
<dbReference type="AlphaFoldDB" id="A0A6J4HLD9"/>
<dbReference type="SUPFAM" id="SSF50156">
    <property type="entry name" value="PDZ domain-like"/>
    <property type="match status" value="1"/>
</dbReference>
<feature type="signal peptide" evidence="5">
    <location>
        <begin position="1"/>
        <end position="21"/>
    </location>
</feature>
<reference evidence="7" key="1">
    <citation type="submission" date="2020-02" db="EMBL/GenBank/DDBJ databases">
        <authorList>
            <person name="Meier V. D."/>
        </authorList>
    </citation>
    <scope>NUCLEOTIDE SEQUENCE</scope>
    <source>
        <strain evidence="7">AVDCRST_MAG42</strain>
    </source>
</reference>
<keyword evidence="5" id="KW-0732">Signal</keyword>
<evidence type="ECO:0000256" key="1">
    <source>
        <dbReference type="ARBA" id="ARBA00010541"/>
    </source>
</evidence>
<evidence type="ECO:0000256" key="2">
    <source>
        <dbReference type="ARBA" id="ARBA00022670"/>
    </source>
</evidence>
<comment type="similarity">
    <text evidence="1">Belongs to the peptidase S1C family.</text>
</comment>
<dbReference type="GO" id="GO:0006508">
    <property type="term" value="P:proteolysis"/>
    <property type="evidence" value="ECO:0007669"/>
    <property type="project" value="UniProtKB-KW"/>
</dbReference>
<dbReference type="PANTHER" id="PTHR22939:SF129">
    <property type="entry name" value="SERINE PROTEASE HTRA2, MITOCHONDRIAL"/>
    <property type="match status" value="1"/>
</dbReference>
<keyword evidence="2" id="KW-0645">Protease</keyword>
<dbReference type="InterPro" id="IPR036034">
    <property type="entry name" value="PDZ_sf"/>
</dbReference>
<evidence type="ECO:0000256" key="5">
    <source>
        <dbReference type="SAM" id="SignalP"/>
    </source>
</evidence>
<organism evidence="7">
    <name type="scientific">uncultured Chthoniobacterales bacterium</name>
    <dbReference type="NCBI Taxonomy" id="1836801"/>
    <lineage>
        <taxon>Bacteria</taxon>
        <taxon>Pseudomonadati</taxon>
        <taxon>Verrucomicrobiota</taxon>
        <taxon>Spartobacteria</taxon>
        <taxon>Chthoniobacterales</taxon>
        <taxon>environmental samples</taxon>
    </lineage>
</organism>
<feature type="chain" id="PRO_5026682474" description="PDZ domain-containing protein" evidence="5">
    <location>
        <begin position="22"/>
        <end position="346"/>
    </location>
</feature>
<dbReference type="GO" id="GO:0004252">
    <property type="term" value="F:serine-type endopeptidase activity"/>
    <property type="evidence" value="ECO:0007669"/>
    <property type="project" value="InterPro"/>
</dbReference>
<protein>
    <recommendedName>
        <fullName evidence="6">PDZ domain-containing protein</fullName>
    </recommendedName>
</protein>
<name>A0A6J4HLD9_9BACT</name>
<dbReference type="Gene3D" id="2.30.42.10">
    <property type="match status" value="1"/>
</dbReference>
<dbReference type="InterPro" id="IPR001478">
    <property type="entry name" value="PDZ"/>
</dbReference>
<dbReference type="Pfam" id="PF13180">
    <property type="entry name" value="PDZ_2"/>
    <property type="match status" value="1"/>
</dbReference>
<evidence type="ECO:0000313" key="7">
    <source>
        <dbReference type="EMBL" id="CAA9226713.1"/>
    </source>
</evidence>